<dbReference type="Proteomes" id="UP001165652">
    <property type="component" value="Unassembled WGS sequence"/>
</dbReference>
<dbReference type="Gene3D" id="3.30.420.10">
    <property type="entry name" value="Ribonuclease H-like superfamily/Ribonuclease H"/>
    <property type="match status" value="1"/>
</dbReference>
<gene>
    <name evidence="1" type="ORF">PQJ73_03840</name>
</gene>
<keyword evidence="2" id="KW-1185">Reference proteome</keyword>
<comment type="caution">
    <text evidence="1">The sequence shown here is derived from an EMBL/GenBank/DDBJ whole genome shotgun (WGS) entry which is preliminary data.</text>
</comment>
<evidence type="ECO:0000313" key="2">
    <source>
        <dbReference type="Proteomes" id="UP001165652"/>
    </source>
</evidence>
<dbReference type="EMBL" id="JAQQLI010000003">
    <property type="protein sequence ID" value="MDC7784806.1"/>
    <property type="molecule type" value="Genomic_DNA"/>
</dbReference>
<sequence>MRDYPILALDVAKRLGWAYGAPGQKPTSGSVRLITPKQEEGIPEGELRRAVYRSLRRWLSDFLIVNRTRMVTYESPVASMIHGNTNVQTVRLLIGMAEHVEEVVPDGVELREGGISEIRKYFIGTGRPPKNQGKKMVMARCAALGWQYADDNAADALALWAYQCFCVDRSADVRGL</sequence>
<reference evidence="1" key="2">
    <citation type="submission" date="2023-02" db="EMBL/GenBank/DDBJ databases">
        <authorList>
            <person name="Rayyan A."/>
            <person name="Meyer T."/>
            <person name="Kyndt J.A."/>
        </authorList>
    </citation>
    <scope>NUCLEOTIDE SEQUENCE</scope>
    <source>
        <strain evidence="1">DSM 9987</strain>
    </source>
</reference>
<name>A0ABT5J5Y3_RHOTP</name>
<reference evidence="1" key="1">
    <citation type="journal article" date="2023" name="Microbiol Resour">
        <title>Genome Sequences of Rhodoplanes serenus and Two Thermotolerant Strains, Rhodoplanes tepidamans and 'Rhodoplanes cryptolactis,' Further Refine the Genus.</title>
        <authorList>
            <person name="Rayyan A.A."/>
            <person name="Kyndt J.A."/>
        </authorList>
    </citation>
    <scope>NUCLEOTIDE SEQUENCE</scope>
    <source>
        <strain evidence="1">DSM 9987</strain>
    </source>
</reference>
<dbReference type="InterPro" id="IPR036397">
    <property type="entry name" value="RNaseH_sf"/>
</dbReference>
<protein>
    <submittedName>
        <fullName evidence="1">Uncharacterized protein</fullName>
    </submittedName>
</protein>
<dbReference type="RefSeq" id="WP_272775652.1">
    <property type="nucleotide sequence ID" value="NZ_JAQQLI010000003.1"/>
</dbReference>
<proteinExistence type="predicted"/>
<accession>A0ABT5J5Y3</accession>
<dbReference type="SUPFAM" id="SSF53098">
    <property type="entry name" value="Ribonuclease H-like"/>
    <property type="match status" value="1"/>
</dbReference>
<dbReference type="InterPro" id="IPR012337">
    <property type="entry name" value="RNaseH-like_sf"/>
</dbReference>
<organism evidence="1 2">
    <name type="scientific">Rhodoplanes tepidamans</name>
    <name type="common">Rhodoplanes cryptolactis</name>
    <dbReference type="NCBI Taxonomy" id="200616"/>
    <lineage>
        <taxon>Bacteria</taxon>
        <taxon>Pseudomonadati</taxon>
        <taxon>Pseudomonadota</taxon>
        <taxon>Alphaproteobacteria</taxon>
        <taxon>Hyphomicrobiales</taxon>
        <taxon>Nitrobacteraceae</taxon>
        <taxon>Rhodoplanes</taxon>
    </lineage>
</organism>
<evidence type="ECO:0000313" key="1">
    <source>
        <dbReference type="EMBL" id="MDC7784806.1"/>
    </source>
</evidence>